<sequence>MKVAIKKQKASVRQVLDDVYEEVNWAYLAKNYFGKSRTWLYHKFSGRNNGAPDDFSDVDREKLRAALKDISVRVANAADRL</sequence>
<keyword evidence="2" id="KW-1185">Reference proteome</keyword>
<evidence type="ECO:0008006" key="3">
    <source>
        <dbReference type="Google" id="ProtNLM"/>
    </source>
</evidence>
<dbReference type="EMBL" id="JRNU01000001">
    <property type="protein sequence ID" value="KGF53455.1"/>
    <property type="molecule type" value="Genomic_DNA"/>
</dbReference>
<accession>A0A096B321</accession>
<dbReference type="OrthoDB" id="1072895at2"/>
<proteinExistence type="predicted"/>
<protein>
    <recommendedName>
        <fullName evidence="3">DUF5053 domain-containing protein</fullName>
    </recommendedName>
</protein>
<dbReference type="InterPro" id="IPR032483">
    <property type="entry name" value="DUF5053"/>
</dbReference>
<name>A0A096B321_9BACT</name>
<evidence type="ECO:0000313" key="2">
    <source>
        <dbReference type="Proteomes" id="UP000029614"/>
    </source>
</evidence>
<dbReference type="Proteomes" id="UP000029614">
    <property type="component" value="Unassembled WGS sequence"/>
</dbReference>
<organism evidence="1 2">
    <name type="scientific">Prevotella amnii DNF00058</name>
    <dbReference type="NCBI Taxonomy" id="1401066"/>
    <lineage>
        <taxon>Bacteria</taxon>
        <taxon>Pseudomonadati</taxon>
        <taxon>Bacteroidota</taxon>
        <taxon>Bacteroidia</taxon>
        <taxon>Bacteroidales</taxon>
        <taxon>Prevotellaceae</taxon>
        <taxon>Prevotella</taxon>
    </lineage>
</organism>
<dbReference type="AlphaFoldDB" id="A0A096B321"/>
<dbReference type="Pfam" id="PF16476">
    <property type="entry name" value="DUF5053"/>
    <property type="match status" value="1"/>
</dbReference>
<gene>
    <name evidence="1" type="ORF">HMPREF9302_00795</name>
</gene>
<comment type="caution">
    <text evidence="1">The sequence shown here is derived from an EMBL/GenBank/DDBJ whole genome shotgun (WGS) entry which is preliminary data.</text>
</comment>
<dbReference type="RefSeq" id="WP_019035402.1">
    <property type="nucleotide sequence ID" value="NZ_JRNU01000001.1"/>
</dbReference>
<reference evidence="1 2" key="1">
    <citation type="submission" date="2014-07" db="EMBL/GenBank/DDBJ databases">
        <authorList>
            <person name="McCorrison J."/>
            <person name="Sanka R."/>
            <person name="Torralba M."/>
            <person name="Gillis M."/>
            <person name="Haft D.H."/>
            <person name="Methe B."/>
            <person name="Sutton G."/>
            <person name="Nelson K.E."/>
        </authorList>
    </citation>
    <scope>NUCLEOTIDE SEQUENCE [LARGE SCALE GENOMIC DNA]</scope>
    <source>
        <strain evidence="1 2">DNF00058</strain>
    </source>
</reference>
<evidence type="ECO:0000313" key="1">
    <source>
        <dbReference type="EMBL" id="KGF53455.1"/>
    </source>
</evidence>